<dbReference type="InterPro" id="IPR038955">
    <property type="entry name" value="PriA/CPL1_fungi"/>
</dbReference>
<organism evidence="4 5">
    <name type="scientific">Apiotrichum porosum</name>
    <dbReference type="NCBI Taxonomy" id="105984"/>
    <lineage>
        <taxon>Eukaryota</taxon>
        <taxon>Fungi</taxon>
        <taxon>Dikarya</taxon>
        <taxon>Basidiomycota</taxon>
        <taxon>Agaricomycotina</taxon>
        <taxon>Tremellomycetes</taxon>
        <taxon>Trichosporonales</taxon>
        <taxon>Trichosporonaceae</taxon>
        <taxon>Apiotrichum</taxon>
    </lineage>
</organism>
<reference evidence="4 5" key="1">
    <citation type="submission" date="2018-11" db="EMBL/GenBank/DDBJ databases">
        <title>Genome sequence of Apiotrichum porosum DSM 27194.</title>
        <authorList>
            <person name="Aliyu H."/>
            <person name="Gorte O."/>
            <person name="Ochsenreither K."/>
        </authorList>
    </citation>
    <scope>NUCLEOTIDE SEQUENCE [LARGE SCALE GENOMIC DNA]</scope>
    <source>
        <strain evidence="4 5">DSM 27194</strain>
    </source>
</reference>
<dbReference type="AlphaFoldDB" id="A0A427Y9H7"/>
<gene>
    <name evidence="4" type="ORF">EHS24_000278</name>
</gene>
<feature type="compositionally biased region" description="Low complexity" evidence="1">
    <location>
        <begin position="204"/>
        <end position="213"/>
    </location>
</feature>
<accession>A0A427Y9H7</accession>
<dbReference type="InterPro" id="IPR048661">
    <property type="entry name" value="CPL1-like"/>
</dbReference>
<dbReference type="OrthoDB" id="439917at2759"/>
<feature type="domain" description="Protein CPL1-like" evidence="3">
    <location>
        <begin position="253"/>
        <end position="309"/>
    </location>
</feature>
<evidence type="ECO:0000313" key="5">
    <source>
        <dbReference type="Proteomes" id="UP000279236"/>
    </source>
</evidence>
<feature type="signal peptide" evidence="2">
    <location>
        <begin position="1"/>
        <end position="21"/>
    </location>
</feature>
<dbReference type="PANTHER" id="PTHR35192:SF2">
    <property type="entry name" value="APPLE DOMAIN-CONTAINING PROTEIN"/>
    <property type="match status" value="1"/>
</dbReference>
<dbReference type="STRING" id="105984.A0A427Y9H7"/>
<dbReference type="Pfam" id="PF21671">
    <property type="entry name" value="CPL1-like"/>
    <property type="match status" value="1"/>
</dbReference>
<dbReference type="EMBL" id="RSCE01000001">
    <property type="protein sequence ID" value="RSH87762.1"/>
    <property type="molecule type" value="Genomic_DNA"/>
</dbReference>
<evidence type="ECO:0000313" key="4">
    <source>
        <dbReference type="EMBL" id="RSH87762.1"/>
    </source>
</evidence>
<evidence type="ECO:0000259" key="3">
    <source>
        <dbReference type="Pfam" id="PF21671"/>
    </source>
</evidence>
<comment type="caution">
    <text evidence="4">The sequence shown here is derived from an EMBL/GenBank/DDBJ whole genome shotgun (WGS) entry which is preliminary data.</text>
</comment>
<keyword evidence="5" id="KW-1185">Reference proteome</keyword>
<keyword evidence="2" id="KW-0732">Signal</keyword>
<name>A0A427Y9H7_9TREE</name>
<feature type="chain" id="PRO_5019333483" description="Protein CPL1-like domain-containing protein" evidence="2">
    <location>
        <begin position="22"/>
        <end position="312"/>
    </location>
</feature>
<dbReference type="RefSeq" id="XP_028479970.1">
    <property type="nucleotide sequence ID" value="XM_028616113.1"/>
</dbReference>
<proteinExistence type="predicted"/>
<feature type="region of interest" description="Disordered" evidence="1">
    <location>
        <begin position="201"/>
        <end position="221"/>
    </location>
</feature>
<dbReference type="GeneID" id="39584821"/>
<protein>
    <recommendedName>
        <fullName evidence="3">Protein CPL1-like domain-containing protein</fullName>
    </recommendedName>
</protein>
<dbReference type="Proteomes" id="UP000279236">
    <property type="component" value="Unassembled WGS sequence"/>
</dbReference>
<evidence type="ECO:0000256" key="1">
    <source>
        <dbReference type="SAM" id="MobiDB-lite"/>
    </source>
</evidence>
<dbReference type="PANTHER" id="PTHR35192">
    <property type="entry name" value="PROTEIN, PUTATIVE-RELATED"/>
    <property type="match status" value="1"/>
</dbReference>
<sequence length="312" mass="32589">MFKSAVLAGVAALLIAPSAEAGGLSFKTLKASKNWSCSSSGAKYTCSGNTVGSFYTSILGSACCVSSKWTTTTIPSSCTCPFDWLFHTGAKACAPPKVTSTCDCGEGYTYNTNSCKCELTTGGGCSSSQWWNERTGLCCENSWTKTPPTGKCPSGVTCPTSWSWSDSHNCCVPLKPRSPEPDCSNWNSAQNCCGTHTTATPSAGSNHNSGSNGWKHRKGKRDDTYAQSSFDSMYCPEGKVCTVPSANGTAWAWECINPLTELESCGGCISDGTGVDCTSISNAASVGCEQGACKVYSCKKGYTAEGAQCVSN</sequence>
<evidence type="ECO:0000256" key="2">
    <source>
        <dbReference type="SAM" id="SignalP"/>
    </source>
</evidence>